<dbReference type="GO" id="GO:0000460">
    <property type="term" value="P:maturation of 5.8S rRNA"/>
    <property type="evidence" value="ECO:0007669"/>
    <property type="project" value="TreeGrafter"/>
</dbReference>
<keyword evidence="5" id="KW-1185">Reference proteome</keyword>
<evidence type="ECO:0008006" key="6">
    <source>
        <dbReference type="Google" id="ProtNLM"/>
    </source>
</evidence>
<gene>
    <name evidence="3" type="ORF">F8388_005506</name>
    <name evidence="2" type="ORF">G4B88_016787</name>
</gene>
<protein>
    <recommendedName>
        <fullName evidence="6">M-phase phosphoprotein 6</fullName>
    </recommendedName>
</protein>
<dbReference type="EMBL" id="JAATIQ010000694">
    <property type="protein sequence ID" value="KAF4348363.1"/>
    <property type="molecule type" value="Genomic_DNA"/>
</dbReference>
<feature type="region of interest" description="Disordered" evidence="1">
    <location>
        <begin position="108"/>
        <end position="203"/>
    </location>
</feature>
<dbReference type="PANTHER" id="PTHR13582">
    <property type="entry name" value="M-PHASE PHOSPHOPROTEIN 6"/>
    <property type="match status" value="1"/>
</dbReference>
<dbReference type="Pfam" id="PF10175">
    <property type="entry name" value="MPP6"/>
    <property type="match status" value="1"/>
</dbReference>
<evidence type="ECO:0000313" key="2">
    <source>
        <dbReference type="EMBL" id="KAF4348363.1"/>
    </source>
</evidence>
<name>A0A7J6DQJ0_CANSA</name>
<dbReference type="PANTHER" id="PTHR13582:SF0">
    <property type="entry name" value="M-PHASE PHOSPHOPROTEIN 6"/>
    <property type="match status" value="1"/>
</dbReference>
<comment type="caution">
    <text evidence="2">The sequence shown here is derived from an EMBL/GenBank/DDBJ whole genome shotgun (WGS) entry which is preliminary data.</text>
</comment>
<reference evidence="4 5" key="1">
    <citation type="journal article" date="2020" name="bioRxiv">
        <title>Sequence and annotation of 42 cannabis genomes reveals extensive copy number variation in cannabinoid synthesis and pathogen resistance genes.</title>
        <authorList>
            <person name="Mckernan K.J."/>
            <person name="Helbert Y."/>
            <person name="Kane L.T."/>
            <person name="Ebling H."/>
            <person name="Zhang L."/>
            <person name="Liu B."/>
            <person name="Eaton Z."/>
            <person name="Mclaughlin S."/>
            <person name="Kingan S."/>
            <person name="Baybayan P."/>
            <person name="Concepcion G."/>
            <person name="Jordan M."/>
            <person name="Riva A."/>
            <person name="Barbazuk W."/>
            <person name="Harkins T."/>
        </authorList>
    </citation>
    <scope>NUCLEOTIDE SEQUENCE [LARGE SCALE GENOMIC DNA]</scope>
    <source>
        <strain evidence="4 5">cv. Jamaican Lion 4</strain>
        <strain evidence="2">Father</strain>
        <strain evidence="3">Mother</strain>
        <tissue evidence="2">Leaf</tissue>
    </source>
</reference>
<dbReference type="Proteomes" id="UP000583929">
    <property type="component" value="Unassembled WGS sequence"/>
</dbReference>
<dbReference type="InterPro" id="IPR019324">
    <property type="entry name" value="MPP6"/>
</dbReference>
<sequence length="203" mass="22571">MFNEGRADGHVSVSEFNLSLFQARFPSLTMAKPEFSSTLKSLKFMQRAAQKEEVIKKEEVKPAENFTSPGGVTRKCVVIMEGDPHPGATKGRMSFRSFNPSIDKLNEEATQVSQPVPLATSKGTENGNESSRENEPPMEEGECSDLHKPNCEANGNYKRKQYPNMSPKSDEVEQQSPSSDRKGAFKKPKGGRLDWSVLRRSNS</sequence>
<accession>A0A7J6DQJ0</accession>
<evidence type="ECO:0000313" key="3">
    <source>
        <dbReference type="EMBL" id="KAF4387889.1"/>
    </source>
</evidence>
<organism evidence="2 5">
    <name type="scientific">Cannabis sativa</name>
    <name type="common">Hemp</name>
    <name type="synonym">Marijuana</name>
    <dbReference type="NCBI Taxonomy" id="3483"/>
    <lineage>
        <taxon>Eukaryota</taxon>
        <taxon>Viridiplantae</taxon>
        <taxon>Streptophyta</taxon>
        <taxon>Embryophyta</taxon>
        <taxon>Tracheophyta</taxon>
        <taxon>Spermatophyta</taxon>
        <taxon>Magnoliopsida</taxon>
        <taxon>eudicotyledons</taxon>
        <taxon>Gunneridae</taxon>
        <taxon>Pentapetalae</taxon>
        <taxon>rosids</taxon>
        <taxon>fabids</taxon>
        <taxon>Rosales</taxon>
        <taxon>Cannabaceae</taxon>
        <taxon>Cannabis</taxon>
    </lineage>
</organism>
<evidence type="ECO:0000313" key="5">
    <source>
        <dbReference type="Proteomes" id="UP000583929"/>
    </source>
</evidence>
<evidence type="ECO:0000256" key="1">
    <source>
        <dbReference type="SAM" id="MobiDB-lite"/>
    </source>
</evidence>
<dbReference type="Proteomes" id="UP000525078">
    <property type="component" value="Unassembled WGS sequence"/>
</dbReference>
<dbReference type="EMBL" id="JAATIP010000037">
    <property type="protein sequence ID" value="KAF4387889.1"/>
    <property type="molecule type" value="Genomic_DNA"/>
</dbReference>
<dbReference type="AlphaFoldDB" id="A0A7J6DQJ0"/>
<proteinExistence type="predicted"/>
<evidence type="ECO:0000313" key="4">
    <source>
        <dbReference type="Proteomes" id="UP000525078"/>
    </source>
</evidence>